<gene>
    <name evidence="1" type="ORF">C4B60_13275</name>
</gene>
<proteinExistence type="predicted"/>
<keyword evidence="2" id="KW-1185">Reference proteome</keyword>
<reference evidence="1 2" key="1">
    <citation type="submission" date="2018-02" db="EMBL/GenBank/DDBJ databases">
        <title>Jeotgalibacillus proteolyticum sp. nov. a protease producing bacterium isolated from ocean sediments of Laizhou Bay.</title>
        <authorList>
            <person name="Li Y."/>
        </authorList>
    </citation>
    <scope>NUCLEOTIDE SEQUENCE [LARGE SCALE GENOMIC DNA]</scope>
    <source>
        <strain evidence="1 2">22-7</strain>
    </source>
</reference>
<protein>
    <submittedName>
        <fullName evidence="1">Uncharacterized protein</fullName>
    </submittedName>
</protein>
<dbReference type="OrthoDB" id="2454248at2"/>
<evidence type="ECO:0000313" key="2">
    <source>
        <dbReference type="Proteomes" id="UP000239047"/>
    </source>
</evidence>
<dbReference type="AlphaFoldDB" id="A0A2S5G966"/>
<sequence>MKYFIDHKKKRIHHSQHAGDKCEFVTTPIEKREFTTDLSYVEKLVHKSNYSKCPHCREVLRAIK</sequence>
<dbReference type="Proteomes" id="UP000239047">
    <property type="component" value="Unassembled WGS sequence"/>
</dbReference>
<organism evidence="1 2">
    <name type="scientific">Jeotgalibacillus proteolyticus</name>
    <dbReference type="NCBI Taxonomy" id="2082395"/>
    <lineage>
        <taxon>Bacteria</taxon>
        <taxon>Bacillati</taxon>
        <taxon>Bacillota</taxon>
        <taxon>Bacilli</taxon>
        <taxon>Bacillales</taxon>
        <taxon>Caryophanaceae</taxon>
        <taxon>Jeotgalibacillus</taxon>
    </lineage>
</organism>
<accession>A0A2S5G966</accession>
<evidence type="ECO:0000313" key="1">
    <source>
        <dbReference type="EMBL" id="PPA69519.1"/>
    </source>
</evidence>
<dbReference type="EMBL" id="PREZ01000005">
    <property type="protein sequence ID" value="PPA69519.1"/>
    <property type="molecule type" value="Genomic_DNA"/>
</dbReference>
<name>A0A2S5G966_9BACL</name>
<comment type="caution">
    <text evidence="1">The sequence shown here is derived from an EMBL/GenBank/DDBJ whole genome shotgun (WGS) entry which is preliminary data.</text>
</comment>